<dbReference type="Proteomes" id="UP000718281">
    <property type="component" value="Unassembled WGS sequence"/>
</dbReference>
<reference evidence="3 4" key="1">
    <citation type="submission" date="2020-10" db="EMBL/GenBank/DDBJ databases">
        <title>Connecting structure to function with the recovery of over 1000 high-quality activated sludge metagenome-assembled genomes encoding full-length rRNA genes using long-read sequencing.</title>
        <authorList>
            <person name="Singleton C.M."/>
            <person name="Petriglieri F."/>
            <person name="Kristensen J.M."/>
            <person name="Kirkegaard R.H."/>
            <person name="Michaelsen T.Y."/>
            <person name="Andersen M.H."/>
            <person name="Karst S.M."/>
            <person name="Dueholm M.S."/>
            <person name="Nielsen P.H."/>
            <person name="Albertsen M."/>
        </authorList>
    </citation>
    <scope>NUCLEOTIDE SEQUENCE [LARGE SCALE GENOMIC DNA]</scope>
    <source>
        <strain evidence="1">AalE_18-Q3-R2-46_BAT3C.188</strain>
        <strain evidence="2">Ega_18-Q3-R5-49_MAXAC.001</strain>
    </source>
</reference>
<dbReference type="InterPro" id="IPR015018">
    <property type="entry name" value="DUF1905"/>
</dbReference>
<dbReference type="SUPFAM" id="SSF141694">
    <property type="entry name" value="AF2212/PG0164-like"/>
    <property type="match status" value="1"/>
</dbReference>
<organism evidence="1 3">
    <name type="scientific">Candidatus Phosphoribacter hodrii</name>
    <dbReference type="NCBI Taxonomy" id="2953743"/>
    <lineage>
        <taxon>Bacteria</taxon>
        <taxon>Bacillati</taxon>
        <taxon>Actinomycetota</taxon>
        <taxon>Actinomycetes</taxon>
        <taxon>Micrococcales</taxon>
        <taxon>Dermatophilaceae</taxon>
        <taxon>Candidatus Phosphoribacter</taxon>
    </lineage>
</organism>
<dbReference type="Proteomes" id="UP000726105">
    <property type="component" value="Unassembled WGS sequence"/>
</dbReference>
<proteinExistence type="predicted"/>
<name>A0A934X4J3_9MICO</name>
<evidence type="ECO:0000313" key="2">
    <source>
        <dbReference type="EMBL" id="MBK7272595.1"/>
    </source>
</evidence>
<dbReference type="InterPro" id="IPR037079">
    <property type="entry name" value="AF2212/PG0164-like_sf"/>
</dbReference>
<evidence type="ECO:0000313" key="4">
    <source>
        <dbReference type="Proteomes" id="UP000726105"/>
    </source>
</evidence>
<gene>
    <name evidence="1" type="ORF">IPF40_04170</name>
    <name evidence="2" type="ORF">IPI13_05315</name>
</gene>
<dbReference type="EMBL" id="JADJIB010000002">
    <property type="protein sequence ID" value="MBK7272595.1"/>
    <property type="molecule type" value="Genomic_DNA"/>
</dbReference>
<dbReference type="AlphaFoldDB" id="A0A934X4J3"/>
<protein>
    <submittedName>
        <fullName evidence="1">DUF1905 domain-containing protein</fullName>
    </submittedName>
</protein>
<evidence type="ECO:0000313" key="1">
    <source>
        <dbReference type="EMBL" id="MBK6300270.1"/>
    </source>
</evidence>
<sequence length="151" mass="15430">MITDPAVEFVGELLATGGTTTGFDVPESVVTALGSGKRPKVLVTVGGHSWQTSIAPMGGRFMLGVSAANRAAAGLEAGQTVPVTVVLDTAPRVIEVPSDLAEALAAAPDAAAGWARLSYSHQRAHVDALLAAKKPETRASRLTKTLAMLTA</sequence>
<comment type="caution">
    <text evidence="1">The sequence shown here is derived from an EMBL/GenBank/DDBJ whole genome shotgun (WGS) entry which is preliminary data.</text>
</comment>
<dbReference type="Pfam" id="PF08922">
    <property type="entry name" value="DUF1905"/>
    <property type="match status" value="1"/>
</dbReference>
<dbReference type="Pfam" id="PF13376">
    <property type="entry name" value="OmdA"/>
    <property type="match status" value="1"/>
</dbReference>
<evidence type="ECO:0000313" key="3">
    <source>
        <dbReference type="Proteomes" id="UP000718281"/>
    </source>
</evidence>
<dbReference type="EMBL" id="JADIXZ010000003">
    <property type="protein sequence ID" value="MBK6300270.1"/>
    <property type="molecule type" value="Genomic_DNA"/>
</dbReference>
<accession>A0A934X4J3</accession>
<dbReference type="Gene3D" id="2.40.30.100">
    <property type="entry name" value="AF2212/PG0164-like"/>
    <property type="match status" value="1"/>
</dbReference>